<gene>
    <name evidence="1" type="ORF">DSCW_10240</name>
</gene>
<sequence length="85" mass="9910">MQIRVDCYAGYRGEETPRRLILGSCRIGIVAVEDRWLAPEHRYFKLIGDDGGLYIIRHDTSRNVWELTFYTTQEARSHADGLQRP</sequence>
<reference evidence="1 2" key="1">
    <citation type="submission" date="2019-11" db="EMBL/GenBank/DDBJ databases">
        <title>Comparative genomics of hydrocarbon-degrading Desulfosarcina strains.</title>
        <authorList>
            <person name="Watanabe M."/>
            <person name="Kojima H."/>
            <person name="Fukui M."/>
        </authorList>
    </citation>
    <scope>NUCLEOTIDE SEQUENCE [LARGE SCALE GENOMIC DNA]</scope>
    <source>
        <strain evidence="1 2">PP31</strain>
    </source>
</reference>
<dbReference type="AlphaFoldDB" id="A0A5K7ZB54"/>
<organism evidence="1 2">
    <name type="scientific">Desulfosarcina widdelii</name>
    <dbReference type="NCBI Taxonomy" id="947919"/>
    <lineage>
        <taxon>Bacteria</taxon>
        <taxon>Pseudomonadati</taxon>
        <taxon>Thermodesulfobacteriota</taxon>
        <taxon>Desulfobacteria</taxon>
        <taxon>Desulfobacterales</taxon>
        <taxon>Desulfosarcinaceae</taxon>
        <taxon>Desulfosarcina</taxon>
    </lineage>
</organism>
<name>A0A5K7ZB54_9BACT</name>
<evidence type="ECO:0000313" key="1">
    <source>
        <dbReference type="EMBL" id="BBO73607.1"/>
    </source>
</evidence>
<accession>A0A5K7ZB54</accession>
<dbReference type="EMBL" id="AP021875">
    <property type="protein sequence ID" value="BBO73607.1"/>
    <property type="molecule type" value="Genomic_DNA"/>
</dbReference>
<dbReference type="KEGG" id="dwd:DSCW_10240"/>
<dbReference type="RefSeq" id="WP_155302700.1">
    <property type="nucleotide sequence ID" value="NZ_AP021875.1"/>
</dbReference>
<dbReference type="Proteomes" id="UP000427769">
    <property type="component" value="Chromosome"/>
</dbReference>
<evidence type="ECO:0000313" key="2">
    <source>
        <dbReference type="Proteomes" id="UP000427769"/>
    </source>
</evidence>
<protein>
    <submittedName>
        <fullName evidence="1">Uncharacterized protein</fullName>
    </submittedName>
</protein>
<dbReference type="OrthoDB" id="1121317at2"/>
<keyword evidence="2" id="KW-1185">Reference proteome</keyword>
<proteinExistence type="predicted"/>